<evidence type="ECO:0000313" key="5">
    <source>
        <dbReference type="EMBL" id="KAJ5223765.1"/>
    </source>
</evidence>
<dbReference type="SUPFAM" id="SSF63829">
    <property type="entry name" value="Calcium-dependent phosphotriesterase"/>
    <property type="match status" value="1"/>
</dbReference>
<comment type="similarity">
    <text evidence="1">Belongs to the SMP-30/CGR1 family.</text>
</comment>
<dbReference type="Pfam" id="PF08450">
    <property type="entry name" value="SGL"/>
    <property type="match status" value="1"/>
</dbReference>
<comment type="caution">
    <text evidence="5">The sequence shown here is derived from an EMBL/GenBank/DDBJ whole genome shotgun (WGS) entry which is preliminary data.</text>
</comment>
<proteinExistence type="inferred from homology"/>
<keyword evidence="6" id="KW-1185">Reference proteome</keyword>
<dbReference type="Gene3D" id="2.120.10.30">
    <property type="entry name" value="TolB, C-terminal domain"/>
    <property type="match status" value="1"/>
</dbReference>
<accession>A0A9W9NPH0</accession>
<feature type="binding site" evidence="3">
    <location>
        <position position="123"/>
    </location>
    <ligand>
        <name>substrate</name>
    </ligand>
</feature>
<feature type="binding site" evidence="3">
    <location>
        <position position="182"/>
    </location>
    <ligand>
        <name>a divalent metal cation</name>
        <dbReference type="ChEBI" id="CHEBI:60240"/>
    </ligand>
</feature>
<evidence type="ECO:0000256" key="2">
    <source>
        <dbReference type="PIRSR" id="PIRSR605511-1"/>
    </source>
</evidence>
<feature type="binding site" evidence="3">
    <location>
        <position position="26"/>
    </location>
    <ligand>
        <name>a divalent metal cation</name>
        <dbReference type="ChEBI" id="CHEBI:60240"/>
    </ligand>
</feature>
<dbReference type="EMBL" id="JAPQKS010000006">
    <property type="protein sequence ID" value="KAJ5223765.1"/>
    <property type="molecule type" value="Genomic_DNA"/>
</dbReference>
<dbReference type="RefSeq" id="XP_058327948.1">
    <property type="nucleotide sequence ID" value="XM_058477603.1"/>
</dbReference>
<name>A0A9W9NPH0_9EURO</name>
<evidence type="ECO:0000256" key="1">
    <source>
        <dbReference type="ARBA" id="ARBA00008853"/>
    </source>
</evidence>
<evidence type="ECO:0000259" key="4">
    <source>
        <dbReference type="Pfam" id="PF08450"/>
    </source>
</evidence>
<dbReference type="PRINTS" id="PR01790">
    <property type="entry name" value="SMP30FAMILY"/>
</dbReference>
<dbReference type="GO" id="GO:0004341">
    <property type="term" value="F:gluconolactonase activity"/>
    <property type="evidence" value="ECO:0007669"/>
    <property type="project" value="TreeGrafter"/>
</dbReference>
<keyword evidence="3" id="KW-0862">Zinc</keyword>
<dbReference type="GO" id="GO:0005509">
    <property type="term" value="F:calcium ion binding"/>
    <property type="evidence" value="ECO:0007669"/>
    <property type="project" value="TreeGrafter"/>
</dbReference>
<comment type="cofactor">
    <cofactor evidence="3">
        <name>Zn(2+)</name>
        <dbReference type="ChEBI" id="CHEBI:29105"/>
    </cofactor>
    <text evidence="3">Binds 1 divalent metal cation per subunit.</text>
</comment>
<dbReference type="InterPro" id="IPR005511">
    <property type="entry name" value="SMP-30"/>
</dbReference>
<feature type="domain" description="SMP-30/Gluconolactonase/LRE-like region" evidence="4">
    <location>
        <begin position="24"/>
        <end position="290"/>
    </location>
</feature>
<organism evidence="5 6">
    <name type="scientific">Penicillium chermesinum</name>
    <dbReference type="NCBI Taxonomy" id="63820"/>
    <lineage>
        <taxon>Eukaryota</taxon>
        <taxon>Fungi</taxon>
        <taxon>Dikarya</taxon>
        <taxon>Ascomycota</taxon>
        <taxon>Pezizomycotina</taxon>
        <taxon>Eurotiomycetes</taxon>
        <taxon>Eurotiomycetidae</taxon>
        <taxon>Eurotiales</taxon>
        <taxon>Aspergillaceae</taxon>
        <taxon>Penicillium</taxon>
    </lineage>
</organism>
<dbReference type="PANTHER" id="PTHR10907">
    <property type="entry name" value="REGUCALCIN"/>
    <property type="match status" value="1"/>
</dbReference>
<evidence type="ECO:0000256" key="3">
    <source>
        <dbReference type="PIRSR" id="PIRSR605511-2"/>
    </source>
</evidence>
<reference evidence="5" key="2">
    <citation type="journal article" date="2023" name="IMA Fungus">
        <title>Comparative genomic study of the Penicillium genus elucidates a diverse pangenome and 15 lateral gene transfer events.</title>
        <authorList>
            <person name="Petersen C."/>
            <person name="Sorensen T."/>
            <person name="Nielsen M.R."/>
            <person name="Sondergaard T.E."/>
            <person name="Sorensen J.L."/>
            <person name="Fitzpatrick D.A."/>
            <person name="Frisvad J.C."/>
            <person name="Nielsen K.L."/>
        </authorList>
    </citation>
    <scope>NUCLEOTIDE SEQUENCE</scope>
    <source>
        <strain evidence="5">IBT 19713</strain>
    </source>
</reference>
<dbReference type="InterPro" id="IPR013658">
    <property type="entry name" value="SGL"/>
</dbReference>
<dbReference type="GeneID" id="83204906"/>
<dbReference type="OrthoDB" id="423498at2759"/>
<reference evidence="5" key="1">
    <citation type="submission" date="2022-11" db="EMBL/GenBank/DDBJ databases">
        <authorList>
            <person name="Petersen C."/>
        </authorList>
    </citation>
    <scope>NUCLEOTIDE SEQUENCE</scope>
    <source>
        <strain evidence="5">IBT 19713</strain>
    </source>
</reference>
<dbReference type="PANTHER" id="PTHR10907:SF47">
    <property type="entry name" value="REGUCALCIN"/>
    <property type="match status" value="1"/>
</dbReference>
<evidence type="ECO:0000313" key="6">
    <source>
        <dbReference type="Proteomes" id="UP001150941"/>
    </source>
</evidence>
<protein>
    <submittedName>
        <fullName evidence="5">Anterior fat body protein</fullName>
    </submittedName>
</protein>
<dbReference type="AlphaFoldDB" id="A0A9W9NPH0"/>
<dbReference type="Proteomes" id="UP001150941">
    <property type="component" value="Unassembled WGS sequence"/>
</dbReference>
<feature type="active site" description="Proton donor/acceptor" evidence="2">
    <location>
        <position position="232"/>
    </location>
</feature>
<sequence length="324" mass="35542">MELPIESLSTGPPFYLTPKGRMTLGEGPIYRASDSTLHWFDCLSSPSELYILPVDPETGVPTGAARVQALKDSISVAAFRKDQPGSYIGAYHQGICLLDEATGELEVIREIIPSSEREHRRFNDGGVDAAGRFWLAEIDFAAMKFPPGEIPSGYGAPKGRLWRYDPDGSLHLMLPEGLICGNGVKWSPDNSKMYLNDSSGKKIYVFDFDLLSGNISNQRTLVDFQGLDGEPDGMVVDTKGNLWVAIYAMGSVIVFSPAGGRLKEIKLPARYPTCPTWGGKNHDILYITTAKDRTDKPDPNDHGGHMYMLHAAGVRGHAKYEFDG</sequence>
<keyword evidence="3" id="KW-0479">Metal-binding</keyword>
<dbReference type="InterPro" id="IPR011042">
    <property type="entry name" value="6-blade_b-propeller_TolB-like"/>
</dbReference>
<feature type="binding site" evidence="3">
    <location>
        <position position="232"/>
    </location>
    <ligand>
        <name>a divalent metal cation</name>
        <dbReference type="ChEBI" id="CHEBI:60240"/>
    </ligand>
</feature>
<gene>
    <name evidence="5" type="ORF">N7468_008307</name>
</gene>
<feature type="binding site" evidence="3">
    <location>
        <position position="121"/>
    </location>
    <ligand>
        <name>substrate</name>
    </ligand>
</feature>